<protein>
    <submittedName>
        <fullName evidence="1">Uncharacterized protein</fullName>
    </submittedName>
</protein>
<proteinExistence type="predicted"/>
<dbReference type="RefSeq" id="WP_146590832.1">
    <property type="nucleotide sequence ID" value="NZ_SJPO01000013.1"/>
</dbReference>
<comment type="caution">
    <text evidence="1">The sequence shown here is derived from an EMBL/GenBank/DDBJ whole genome shotgun (WGS) entry which is preliminary data.</text>
</comment>
<dbReference type="Proteomes" id="UP000318478">
    <property type="component" value="Unassembled WGS sequence"/>
</dbReference>
<organism evidence="1 2">
    <name type="scientific">Posidoniimonas polymericola</name>
    <dbReference type="NCBI Taxonomy" id="2528002"/>
    <lineage>
        <taxon>Bacteria</taxon>
        <taxon>Pseudomonadati</taxon>
        <taxon>Planctomycetota</taxon>
        <taxon>Planctomycetia</taxon>
        <taxon>Pirellulales</taxon>
        <taxon>Lacipirellulaceae</taxon>
        <taxon>Posidoniimonas</taxon>
    </lineage>
</organism>
<accession>A0A5C5XWI9</accession>
<dbReference type="OrthoDB" id="63549at2"/>
<dbReference type="EMBL" id="SJPO01000013">
    <property type="protein sequence ID" value="TWT66911.1"/>
    <property type="molecule type" value="Genomic_DNA"/>
</dbReference>
<reference evidence="1 2" key="1">
    <citation type="submission" date="2019-02" db="EMBL/GenBank/DDBJ databases">
        <title>Deep-cultivation of Planctomycetes and their phenomic and genomic characterization uncovers novel biology.</title>
        <authorList>
            <person name="Wiegand S."/>
            <person name="Jogler M."/>
            <person name="Boedeker C."/>
            <person name="Pinto D."/>
            <person name="Vollmers J."/>
            <person name="Rivas-Marin E."/>
            <person name="Kohn T."/>
            <person name="Peeters S.H."/>
            <person name="Heuer A."/>
            <person name="Rast P."/>
            <person name="Oberbeckmann S."/>
            <person name="Bunk B."/>
            <person name="Jeske O."/>
            <person name="Meyerdierks A."/>
            <person name="Storesund J.E."/>
            <person name="Kallscheuer N."/>
            <person name="Luecker S."/>
            <person name="Lage O.M."/>
            <person name="Pohl T."/>
            <person name="Merkel B.J."/>
            <person name="Hornburger P."/>
            <person name="Mueller R.-W."/>
            <person name="Bruemmer F."/>
            <person name="Labrenz M."/>
            <person name="Spormann A.M."/>
            <person name="Op Den Camp H."/>
            <person name="Overmann J."/>
            <person name="Amann R."/>
            <person name="Jetten M.S.M."/>
            <person name="Mascher T."/>
            <person name="Medema M.H."/>
            <person name="Devos D.P."/>
            <person name="Kaster A.-K."/>
            <person name="Ovreas L."/>
            <person name="Rohde M."/>
            <person name="Galperin M.Y."/>
            <person name="Jogler C."/>
        </authorList>
    </citation>
    <scope>NUCLEOTIDE SEQUENCE [LARGE SCALE GENOMIC DNA]</scope>
    <source>
        <strain evidence="1 2">Pla123a</strain>
    </source>
</reference>
<dbReference type="AlphaFoldDB" id="A0A5C5XWI9"/>
<name>A0A5C5XWI9_9BACT</name>
<evidence type="ECO:0000313" key="1">
    <source>
        <dbReference type="EMBL" id="TWT66911.1"/>
    </source>
</evidence>
<keyword evidence="2" id="KW-1185">Reference proteome</keyword>
<gene>
    <name evidence="1" type="ORF">Pla123a_43390</name>
</gene>
<sequence>MSPRRFLIAFTATVTAAFLAVSALNWGIDPYDQYGPHGLPPLTLTSRGAKSTAIAQAAGAARGLVLGSSRVLKVSPEQLESLTGARFYNAGVYYGRPEDFLALVRRYGSVNGRPPSELVIGLDVDAFADRVGPDPELLRVPELRSEVPECVTLSDRWQPVRELLSWRQTTGSLRLLYATARHRAPENEEFFAPDGSIVYAERDQRLAEGDYNWGTAFNYDRQVYLGLYQGYDRLSLMRMLAWRDLMDYCESHAVRLTVFLTPVHPKLLDELRGVEHYERRRADVFALLDCTLPPRGRFLDLTEVASFRGDPEAFYDAVHLRSANASRLVETLFSGGEAERYAVQ</sequence>
<evidence type="ECO:0000313" key="2">
    <source>
        <dbReference type="Proteomes" id="UP000318478"/>
    </source>
</evidence>